<dbReference type="GO" id="GO:0050660">
    <property type="term" value="F:flavin adenine dinucleotide binding"/>
    <property type="evidence" value="ECO:0007669"/>
    <property type="project" value="TreeGrafter"/>
</dbReference>
<dbReference type="InterPro" id="IPR012675">
    <property type="entry name" value="Beta-grasp_dom_sf"/>
</dbReference>
<dbReference type="GO" id="GO:0016491">
    <property type="term" value="F:oxidoreductase activity"/>
    <property type="evidence" value="ECO:0007669"/>
    <property type="project" value="UniProtKB-KW"/>
</dbReference>
<protein>
    <submittedName>
        <fullName evidence="12">Phenylacetyl-CoA 2-monooxygenase electron transfer component</fullName>
        <ecNumber evidence="12">1.14.13.-</ecNumber>
    </submittedName>
</protein>
<dbReference type="EMBL" id="AAKL01000036">
    <property type="protein sequence ID" value="EAP72058.1"/>
    <property type="molecule type" value="Genomic_DNA"/>
</dbReference>
<dbReference type="NCBIfam" id="TIGR02160">
    <property type="entry name" value="PA_CoA_Oxy5"/>
    <property type="match status" value="1"/>
</dbReference>
<evidence type="ECO:0000256" key="7">
    <source>
        <dbReference type="ARBA" id="ARBA00023004"/>
    </source>
</evidence>
<accession>A0AB33VB10</accession>
<name>A0AB33VB10_RALSU</name>
<evidence type="ECO:0000256" key="3">
    <source>
        <dbReference type="ARBA" id="ARBA00022714"/>
    </source>
</evidence>
<dbReference type="InterPro" id="IPR017927">
    <property type="entry name" value="FAD-bd_FR_type"/>
</dbReference>
<comment type="cofactor">
    <cofactor evidence="9">
        <name>[2Fe-2S] cluster</name>
        <dbReference type="ChEBI" id="CHEBI:190135"/>
    </cofactor>
</comment>
<dbReference type="InterPro" id="IPR008333">
    <property type="entry name" value="Cbr1-like_FAD-bd_dom"/>
</dbReference>
<proteinExistence type="predicted"/>
<dbReference type="GO" id="GO:0046872">
    <property type="term" value="F:metal ion binding"/>
    <property type="evidence" value="ECO:0007669"/>
    <property type="project" value="UniProtKB-KW"/>
</dbReference>
<evidence type="ECO:0000256" key="4">
    <source>
        <dbReference type="ARBA" id="ARBA00022723"/>
    </source>
</evidence>
<organism evidence="12 13">
    <name type="scientific">Ralstonia solanacearum (strain UW551)</name>
    <dbReference type="NCBI Taxonomy" id="342110"/>
    <lineage>
        <taxon>Bacteria</taxon>
        <taxon>Pseudomonadati</taxon>
        <taxon>Pseudomonadota</taxon>
        <taxon>Betaproteobacteria</taxon>
        <taxon>Burkholderiales</taxon>
        <taxon>Burkholderiaceae</taxon>
        <taxon>Ralstonia</taxon>
        <taxon>Ralstonia solanacearum species complex</taxon>
    </lineage>
</organism>
<dbReference type="PRINTS" id="PR00371">
    <property type="entry name" value="FPNCR"/>
</dbReference>
<keyword evidence="5" id="KW-0274">FAD</keyword>
<dbReference type="InterPro" id="IPR001709">
    <property type="entry name" value="Flavoprot_Pyr_Nucl_cyt_Rdtase"/>
</dbReference>
<evidence type="ECO:0000256" key="6">
    <source>
        <dbReference type="ARBA" id="ARBA00023002"/>
    </source>
</evidence>
<dbReference type="GO" id="GO:0010124">
    <property type="term" value="P:phenylacetate catabolic process"/>
    <property type="evidence" value="ECO:0007669"/>
    <property type="project" value="InterPro"/>
</dbReference>
<dbReference type="Gene3D" id="3.40.50.80">
    <property type="entry name" value="Nucleotide-binding domain of ferredoxin-NADP reductase (FNR) module"/>
    <property type="match status" value="1"/>
</dbReference>
<sequence>MRIARHGARLRLRLDRVQGALPLPRVPRAVRLLQAVLTGTTAMTPQFHPLRVAEVRGETADTISLRFDVPYDLRDAYRFTQGQFLTLRVPSGEAGQGELRRSYSICCAVQDYDAHGELRVAVKRVDAGVFSNHLHDRIRVGQTLDVLPPDGRFYVPLAAESARHYVAFAAGSGITPVLSLIKTTLAAEPHSRFTLVYGNRTVDSIIFAEALEDLKDRYLDRFALYHVLSRQPQEIALFNGRLDGDKARAFLDTLIPPDEIDAAFICGPSTMIDAVEAALLERGVPRERVHAERFGVPVGDAGARPRRPSAVAGEVALTVVLDGKSHPVPMAGDAKVLDSALAAGLDLPYACKGGVCCTCRAKVLEGRVEMEKNFTLEDWEIRQGFVLTCQARPLTQRVVVSYDER</sequence>
<dbReference type="EC" id="1.14.13.-" evidence="12"/>
<evidence type="ECO:0000256" key="9">
    <source>
        <dbReference type="ARBA" id="ARBA00034078"/>
    </source>
</evidence>
<dbReference type="Gene3D" id="2.40.30.10">
    <property type="entry name" value="Translation factors"/>
    <property type="match status" value="1"/>
</dbReference>
<feature type="domain" description="FAD-binding FR-type" evidence="11">
    <location>
        <begin position="45"/>
        <end position="156"/>
    </location>
</feature>
<keyword evidence="6 12" id="KW-0560">Oxidoreductase</keyword>
<dbReference type="PANTHER" id="PTHR47354:SF8">
    <property type="entry name" value="1,2-PHENYLACETYL-COA EPOXIDASE, SUBUNIT E"/>
    <property type="match status" value="1"/>
</dbReference>
<comment type="cofactor">
    <cofactor evidence="1">
        <name>FAD</name>
        <dbReference type="ChEBI" id="CHEBI:57692"/>
    </cofactor>
</comment>
<gene>
    <name evidence="12" type="ORF">RRSL_01782</name>
</gene>
<dbReference type="AlphaFoldDB" id="A0AB33VB10"/>
<dbReference type="GO" id="GO:0051537">
    <property type="term" value="F:2 iron, 2 sulfur cluster binding"/>
    <property type="evidence" value="ECO:0007669"/>
    <property type="project" value="UniProtKB-KW"/>
</dbReference>
<dbReference type="InterPro" id="IPR001433">
    <property type="entry name" value="OxRdtase_FAD/NAD-bd"/>
</dbReference>
<dbReference type="SUPFAM" id="SSF63380">
    <property type="entry name" value="Riboflavin synthase domain-like"/>
    <property type="match status" value="1"/>
</dbReference>
<dbReference type="Pfam" id="PF00175">
    <property type="entry name" value="NAD_binding_1"/>
    <property type="match status" value="1"/>
</dbReference>
<reference evidence="12 13" key="1">
    <citation type="journal article" date="2006" name="Mol. Plant Microbe Interact.">
        <title>Identification of open reading frames unique to a select agent: Ralstonia solanacearum race 3 biovar 2.</title>
        <authorList>
            <person name="Gabriel D.W."/>
            <person name="Allen C."/>
            <person name="Schell M."/>
            <person name="Denny T.P."/>
            <person name="Greenberg J.T."/>
            <person name="Duan Y.P."/>
            <person name="Flores-Cruz Z."/>
            <person name="Huang Q."/>
            <person name="Clifford J.M."/>
            <person name="Presting G."/>
            <person name="Gonzalez E.T."/>
            <person name="Reddy J."/>
            <person name="Elphinstone J."/>
            <person name="Swanson J."/>
            <person name="Yao J."/>
            <person name="Mulholland V."/>
            <person name="Liu L."/>
            <person name="Farmerie W."/>
            <person name="Patnaikuni M."/>
            <person name="Balogh B."/>
            <person name="Norman D."/>
            <person name="Alvarez A."/>
            <person name="Castillo J.A."/>
            <person name="Jones J."/>
            <person name="Saddler G."/>
            <person name="Walunas T."/>
            <person name="Zhukov A."/>
            <person name="Mikhailova N."/>
        </authorList>
    </citation>
    <scope>NUCLEOTIDE SEQUENCE [LARGE SCALE GENOMIC DNA]</scope>
    <source>
        <strain evidence="12 13">UW551</strain>
    </source>
</reference>
<dbReference type="CDD" id="cd00207">
    <property type="entry name" value="fer2"/>
    <property type="match status" value="1"/>
</dbReference>
<dbReference type="SUPFAM" id="SSF52343">
    <property type="entry name" value="Ferredoxin reductase-like, C-terminal NADP-linked domain"/>
    <property type="match status" value="1"/>
</dbReference>
<dbReference type="InterPro" id="IPR050415">
    <property type="entry name" value="MRET"/>
</dbReference>
<dbReference type="PRINTS" id="PR00406">
    <property type="entry name" value="CYTB5RDTASE"/>
</dbReference>
<dbReference type="Proteomes" id="UP000005933">
    <property type="component" value="Unassembled WGS sequence"/>
</dbReference>
<dbReference type="InterPro" id="IPR011884">
    <property type="entry name" value="PaaE"/>
</dbReference>
<evidence type="ECO:0000256" key="5">
    <source>
        <dbReference type="ARBA" id="ARBA00022827"/>
    </source>
</evidence>
<comment type="caution">
    <text evidence="12">The sequence shown here is derived from an EMBL/GenBank/DDBJ whole genome shotgun (WGS) entry which is preliminary data.</text>
</comment>
<dbReference type="InterPro" id="IPR001041">
    <property type="entry name" value="2Fe-2S_ferredoxin-type"/>
</dbReference>
<evidence type="ECO:0000259" key="11">
    <source>
        <dbReference type="PROSITE" id="PS51384"/>
    </source>
</evidence>
<dbReference type="PROSITE" id="PS51384">
    <property type="entry name" value="FAD_FR"/>
    <property type="match status" value="1"/>
</dbReference>
<dbReference type="InterPro" id="IPR036010">
    <property type="entry name" value="2Fe-2S_ferredoxin-like_sf"/>
</dbReference>
<dbReference type="CDD" id="cd06214">
    <property type="entry name" value="PA_degradation_oxidoreductase_like"/>
    <property type="match status" value="1"/>
</dbReference>
<evidence type="ECO:0000313" key="12">
    <source>
        <dbReference type="EMBL" id="EAP72058.1"/>
    </source>
</evidence>
<evidence type="ECO:0000313" key="13">
    <source>
        <dbReference type="Proteomes" id="UP000005933"/>
    </source>
</evidence>
<feature type="domain" description="2Fe-2S ferredoxin-type" evidence="10">
    <location>
        <begin position="315"/>
        <end position="405"/>
    </location>
</feature>
<keyword evidence="4" id="KW-0479">Metal-binding</keyword>
<dbReference type="PANTHER" id="PTHR47354">
    <property type="entry name" value="NADH OXIDOREDUCTASE HCR"/>
    <property type="match status" value="1"/>
</dbReference>
<dbReference type="InterPro" id="IPR017938">
    <property type="entry name" value="Riboflavin_synthase-like_b-brl"/>
</dbReference>
<dbReference type="Gene3D" id="3.10.20.30">
    <property type="match status" value="1"/>
</dbReference>
<evidence type="ECO:0000256" key="1">
    <source>
        <dbReference type="ARBA" id="ARBA00001974"/>
    </source>
</evidence>
<keyword evidence="3" id="KW-0001">2Fe-2S</keyword>
<keyword evidence="7" id="KW-0408">Iron</keyword>
<keyword evidence="2" id="KW-0285">Flavoprotein</keyword>
<evidence type="ECO:0000256" key="8">
    <source>
        <dbReference type="ARBA" id="ARBA00023014"/>
    </source>
</evidence>
<evidence type="ECO:0000259" key="10">
    <source>
        <dbReference type="PROSITE" id="PS51085"/>
    </source>
</evidence>
<evidence type="ECO:0000256" key="2">
    <source>
        <dbReference type="ARBA" id="ARBA00022630"/>
    </source>
</evidence>
<dbReference type="SUPFAM" id="SSF54292">
    <property type="entry name" value="2Fe-2S ferredoxin-like"/>
    <property type="match status" value="1"/>
</dbReference>
<keyword evidence="8" id="KW-0411">Iron-sulfur</keyword>
<dbReference type="InterPro" id="IPR039261">
    <property type="entry name" value="FNR_nucleotide-bd"/>
</dbReference>
<dbReference type="Pfam" id="PF00970">
    <property type="entry name" value="FAD_binding_6"/>
    <property type="match status" value="1"/>
</dbReference>
<dbReference type="PROSITE" id="PS51085">
    <property type="entry name" value="2FE2S_FER_2"/>
    <property type="match status" value="1"/>
</dbReference>
<dbReference type="Pfam" id="PF00111">
    <property type="entry name" value="Fer2"/>
    <property type="match status" value="1"/>
</dbReference>